<dbReference type="RefSeq" id="XP_040762056.1">
    <property type="nucleotide sequence ID" value="XM_040909368.1"/>
</dbReference>
<name>A0A165D8A2_9APHY</name>
<evidence type="ECO:0000313" key="2">
    <source>
        <dbReference type="Proteomes" id="UP000076871"/>
    </source>
</evidence>
<dbReference type="AlphaFoldDB" id="A0A165D8A2"/>
<sequence length="185" mass="19953">MQTFSGSHGDAVPDLQPGAILFAPVHAQSMSEFASMGTWKGEVTGLQSPFQETSTPPTEGSTMFYGAVGPHRNQYPGIEMDDAHAVMFTAPVYVSNPEASIDSCRKRRMCEADESQEATNTERKKRLRIATCSTQDELSAIHSAYSIANTDDSTAAAGWPETVHDMDTGVVVNSNHVEPPSSSRL</sequence>
<evidence type="ECO:0000313" key="1">
    <source>
        <dbReference type="EMBL" id="KZT04316.1"/>
    </source>
</evidence>
<proteinExistence type="predicted"/>
<accession>A0A165D8A2</accession>
<gene>
    <name evidence="1" type="ORF">LAESUDRAFT_728132</name>
</gene>
<dbReference type="EMBL" id="KV427637">
    <property type="protein sequence ID" value="KZT04316.1"/>
    <property type="molecule type" value="Genomic_DNA"/>
</dbReference>
<protein>
    <submittedName>
        <fullName evidence="1">Uncharacterized protein</fullName>
    </submittedName>
</protein>
<dbReference type="GeneID" id="63826397"/>
<keyword evidence="2" id="KW-1185">Reference proteome</keyword>
<dbReference type="Proteomes" id="UP000076871">
    <property type="component" value="Unassembled WGS sequence"/>
</dbReference>
<dbReference type="InParanoid" id="A0A165D8A2"/>
<organism evidence="1 2">
    <name type="scientific">Laetiporus sulphureus 93-53</name>
    <dbReference type="NCBI Taxonomy" id="1314785"/>
    <lineage>
        <taxon>Eukaryota</taxon>
        <taxon>Fungi</taxon>
        <taxon>Dikarya</taxon>
        <taxon>Basidiomycota</taxon>
        <taxon>Agaricomycotina</taxon>
        <taxon>Agaricomycetes</taxon>
        <taxon>Polyporales</taxon>
        <taxon>Laetiporus</taxon>
    </lineage>
</organism>
<feature type="non-terminal residue" evidence="1">
    <location>
        <position position="185"/>
    </location>
</feature>
<reference evidence="1 2" key="1">
    <citation type="journal article" date="2016" name="Mol. Biol. Evol.">
        <title>Comparative Genomics of Early-Diverging Mushroom-Forming Fungi Provides Insights into the Origins of Lignocellulose Decay Capabilities.</title>
        <authorList>
            <person name="Nagy L.G."/>
            <person name="Riley R."/>
            <person name="Tritt A."/>
            <person name="Adam C."/>
            <person name="Daum C."/>
            <person name="Floudas D."/>
            <person name="Sun H."/>
            <person name="Yadav J.S."/>
            <person name="Pangilinan J."/>
            <person name="Larsson K.H."/>
            <person name="Matsuura K."/>
            <person name="Barry K."/>
            <person name="Labutti K."/>
            <person name="Kuo R."/>
            <person name="Ohm R.A."/>
            <person name="Bhattacharya S.S."/>
            <person name="Shirouzu T."/>
            <person name="Yoshinaga Y."/>
            <person name="Martin F.M."/>
            <person name="Grigoriev I.V."/>
            <person name="Hibbett D.S."/>
        </authorList>
    </citation>
    <scope>NUCLEOTIDE SEQUENCE [LARGE SCALE GENOMIC DNA]</scope>
    <source>
        <strain evidence="1 2">93-53</strain>
    </source>
</reference>